<feature type="domain" description="ABC transporter" evidence="14">
    <location>
        <begin position="308"/>
        <end position="545"/>
    </location>
</feature>
<dbReference type="SUPFAM" id="SSF90123">
    <property type="entry name" value="ABC transporter transmembrane region"/>
    <property type="match status" value="1"/>
</dbReference>
<dbReference type="InterPro" id="IPR016135">
    <property type="entry name" value="UBQ-conjugating_enzyme/RWD"/>
</dbReference>
<keyword evidence="4" id="KW-1003">Cell membrane</keyword>
<evidence type="ECO:0000256" key="4">
    <source>
        <dbReference type="ARBA" id="ARBA00022475"/>
    </source>
</evidence>
<evidence type="ECO:0000256" key="8">
    <source>
        <dbReference type="ARBA" id="ARBA00022989"/>
    </source>
</evidence>
<gene>
    <name evidence="16" type="ORF">GPM918_LOCUS21096</name>
    <name evidence="17" type="ORF">SRO942_LOCUS21093</name>
</gene>
<protein>
    <submittedName>
        <fullName evidence="16">Uncharacterized protein</fullName>
    </submittedName>
</protein>
<evidence type="ECO:0000313" key="17">
    <source>
        <dbReference type="EMBL" id="CAF3912858.1"/>
    </source>
</evidence>
<evidence type="ECO:0000256" key="3">
    <source>
        <dbReference type="ARBA" id="ARBA00022448"/>
    </source>
</evidence>
<keyword evidence="18" id="KW-1185">Reference proteome</keyword>
<dbReference type="Proteomes" id="UP000663829">
    <property type="component" value="Unassembled WGS sequence"/>
</dbReference>
<keyword evidence="8 12" id="KW-1133">Transmembrane helix</keyword>
<dbReference type="PROSITE" id="PS50929">
    <property type="entry name" value="ABC_TM1F"/>
    <property type="match status" value="1"/>
</dbReference>
<evidence type="ECO:0000259" key="15">
    <source>
        <dbReference type="PROSITE" id="PS50929"/>
    </source>
</evidence>
<dbReference type="PROSITE" id="PS00211">
    <property type="entry name" value="ABC_TRANSPORTER_1"/>
    <property type="match status" value="1"/>
</dbReference>
<dbReference type="InterPro" id="IPR000608">
    <property type="entry name" value="UBC"/>
</dbReference>
<evidence type="ECO:0000256" key="9">
    <source>
        <dbReference type="ARBA" id="ARBA00023136"/>
    </source>
</evidence>
<evidence type="ECO:0000256" key="2">
    <source>
        <dbReference type="ARBA" id="ARBA00009726"/>
    </source>
</evidence>
<organism evidence="16 18">
    <name type="scientific">Didymodactylos carnosus</name>
    <dbReference type="NCBI Taxonomy" id="1234261"/>
    <lineage>
        <taxon>Eukaryota</taxon>
        <taxon>Metazoa</taxon>
        <taxon>Spiralia</taxon>
        <taxon>Gnathifera</taxon>
        <taxon>Rotifera</taxon>
        <taxon>Eurotatoria</taxon>
        <taxon>Bdelloidea</taxon>
        <taxon>Philodinida</taxon>
        <taxon>Philodinidae</taxon>
        <taxon>Didymodactylos</taxon>
    </lineage>
</organism>
<keyword evidence="3" id="KW-0813">Transport</keyword>
<dbReference type="FunFam" id="1.20.1560.10:FF:000010">
    <property type="entry name" value="Multidrug resistance-associated ABC transporter"/>
    <property type="match status" value="1"/>
</dbReference>
<dbReference type="GO" id="GO:0140359">
    <property type="term" value="F:ABC-type transporter activity"/>
    <property type="evidence" value="ECO:0007669"/>
    <property type="project" value="InterPro"/>
</dbReference>
<dbReference type="GO" id="GO:0005524">
    <property type="term" value="F:ATP binding"/>
    <property type="evidence" value="ECO:0007669"/>
    <property type="project" value="UniProtKB-KW"/>
</dbReference>
<dbReference type="InterPro" id="IPR044726">
    <property type="entry name" value="ABCC_6TM_D2"/>
</dbReference>
<feature type="domain" description="ABC transmembrane type-1" evidence="15">
    <location>
        <begin position="14"/>
        <end position="272"/>
    </location>
</feature>
<dbReference type="PANTHER" id="PTHR24223:SF456">
    <property type="entry name" value="MULTIDRUG RESISTANCE-ASSOCIATED PROTEIN LETHAL(2)03659"/>
    <property type="match status" value="1"/>
</dbReference>
<dbReference type="Pfam" id="PF00005">
    <property type="entry name" value="ABC_tran"/>
    <property type="match status" value="1"/>
</dbReference>
<proteinExistence type="inferred from homology"/>
<dbReference type="CDD" id="cd18580">
    <property type="entry name" value="ABC_6TM_ABCC_D2"/>
    <property type="match status" value="1"/>
</dbReference>
<dbReference type="InterPro" id="IPR003439">
    <property type="entry name" value="ABC_transporter-like_ATP-bd"/>
</dbReference>
<keyword evidence="10" id="KW-0325">Glycoprotein</keyword>
<dbReference type="CDD" id="cd03244">
    <property type="entry name" value="ABCC_MRP_domain2"/>
    <property type="match status" value="1"/>
</dbReference>
<evidence type="ECO:0000256" key="11">
    <source>
        <dbReference type="SAM" id="MobiDB-lite"/>
    </source>
</evidence>
<keyword evidence="5 12" id="KW-0812">Transmembrane</keyword>
<dbReference type="EMBL" id="CAJNOQ010006847">
    <property type="protein sequence ID" value="CAF1149341.1"/>
    <property type="molecule type" value="Genomic_DNA"/>
</dbReference>
<feature type="compositionally biased region" description="Acidic residues" evidence="11">
    <location>
        <begin position="867"/>
        <end position="882"/>
    </location>
</feature>
<feature type="transmembrane region" description="Helical" evidence="12">
    <location>
        <begin position="204"/>
        <end position="233"/>
    </location>
</feature>
<evidence type="ECO:0000313" key="18">
    <source>
        <dbReference type="Proteomes" id="UP000663829"/>
    </source>
</evidence>
<evidence type="ECO:0000256" key="7">
    <source>
        <dbReference type="ARBA" id="ARBA00022840"/>
    </source>
</evidence>
<dbReference type="InterPro" id="IPR011527">
    <property type="entry name" value="ABC1_TM_dom"/>
</dbReference>
<dbReference type="SMART" id="SM00212">
    <property type="entry name" value="UBCc"/>
    <property type="match status" value="1"/>
</dbReference>
<comment type="subcellular location">
    <subcellularLocation>
        <location evidence="1">Cell membrane</location>
        <topology evidence="1">Multi-pass membrane protein</topology>
    </subcellularLocation>
</comment>
<evidence type="ECO:0000256" key="6">
    <source>
        <dbReference type="ARBA" id="ARBA00022741"/>
    </source>
</evidence>
<dbReference type="AlphaFoldDB" id="A0A814SMG7"/>
<comment type="caution">
    <text evidence="16">The sequence shown here is derived from an EMBL/GenBank/DDBJ whole genome shotgun (WGS) entry which is preliminary data.</text>
</comment>
<dbReference type="CDD" id="cd23809">
    <property type="entry name" value="UBCc_UBE2Z"/>
    <property type="match status" value="1"/>
</dbReference>
<feature type="transmembrane region" description="Helical" evidence="12">
    <location>
        <begin position="166"/>
        <end position="184"/>
    </location>
</feature>
<keyword evidence="6" id="KW-0547">Nucleotide-binding</keyword>
<sequence>MLLGEATYDADNRWLSLWSSKSQDQQRENYNIYIYLGLTISTVIIALIRADWFYHIILHGASTLHNKMFKGILYTSLRFYESNPVGRILNRFSKDQQVVDELLPVTFFDTIQSLIMVLGNIVIIGITNPWILFVFIPIIPIFFWLRRFYLRTSREIKRLESVTRSPIYALFSSSLSGLMTIRAFKAENNFIESFTDKIDTNSRAYFIFLSSIRWFGLRLDLMTCVLTCLTAILSVALRNSIDISSVALGLAYCINLTNLFQAAIRQAAETENYMTSAERINQYSCVPPEPDFYNEKKAPNNWPSEGKIEFKNYQLRYRPELPPVLKGINLEIEPHDKIGIVGRTALFRFIDKSATDGQILIDGIDINTIGLSDLRSNLNIIPQASVLFSNTLRYNLDPFKQYSDEHIWEALDGVQLKSMIQGLKDGLHTQIAEYGSNFSVGECQLICVARAILKPSKILLIDEATANVDFKTDELIQKVIREKFKSQTYTKTFLGEYGFWIINAVLKCSDVHLKRSERSFGSVYVRNLISNCFSAGGGDLALQGASNLASCMASSFRLSCKRKVTLYYCTLRNYVEMSWDPDCCADWEQLAASAIDIVNMFDDPPAGIFIGKAPCPDNITKIHALVVGPSDTPYHGGFFYFLIRCPPDYPIRSPRVKLMTTGNGTVRFNPNLYRDGKVCLSIIGTWNGPEWSPAQCLSSLLISIQSLMSDKPYHNEPGYEDTRYANKHSSGASAIYNDIIRHETLRAAVCEMIENENSCPNDLREVMMKQFHNYYDFYESTCKENLNKDGKPMKDPFGEKRGSFNYLSILERLKQLKSRFESNVPNTSNNTQRPTDILVQQLRQKDPYHASGGSEWDRVSDTISENDQQEEEMDEEEEGEVD</sequence>
<keyword evidence="7" id="KW-0067">ATP-binding</keyword>
<dbReference type="EMBL" id="CAJOBC010006847">
    <property type="protein sequence ID" value="CAF3912858.1"/>
    <property type="molecule type" value="Genomic_DNA"/>
</dbReference>
<dbReference type="Proteomes" id="UP000681722">
    <property type="component" value="Unassembled WGS sequence"/>
</dbReference>
<evidence type="ECO:0000256" key="5">
    <source>
        <dbReference type="ARBA" id="ARBA00022692"/>
    </source>
</evidence>
<dbReference type="Gene3D" id="3.40.50.300">
    <property type="entry name" value="P-loop containing nucleotide triphosphate hydrolases"/>
    <property type="match status" value="1"/>
</dbReference>
<dbReference type="OrthoDB" id="6500128at2759"/>
<dbReference type="SUPFAM" id="SSF54495">
    <property type="entry name" value="UBC-like"/>
    <property type="match status" value="1"/>
</dbReference>
<evidence type="ECO:0000256" key="10">
    <source>
        <dbReference type="ARBA" id="ARBA00023180"/>
    </source>
</evidence>
<evidence type="ECO:0000259" key="14">
    <source>
        <dbReference type="PROSITE" id="PS50893"/>
    </source>
</evidence>
<feature type="region of interest" description="Disordered" evidence="11">
    <location>
        <begin position="844"/>
        <end position="882"/>
    </location>
</feature>
<feature type="domain" description="UBC core" evidence="13">
    <location>
        <begin position="588"/>
        <end position="749"/>
    </location>
</feature>
<dbReference type="Gene3D" id="1.20.1560.10">
    <property type="entry name" value="ABC transporter type 1, transmembrane domain"/>
    <property type="match status" value="1"/>
</dbReference>
<evidence type="ECO:0000256" key="12">
    <source>
        <dbReference type="SAM" id="Phobius"/>
    </source>
</evidence>
<dbReference type="InterPro" id="IPR027417">
    <property type="entry name" value="P-loop_NTPase"/>
</dbReference>
<dbReference type="InterPro" id="IPR017871">
    <property type="entry name" value="ABC_transporter-like_CS"/>
</dbReference>
<evidence type="ECO:0000256" key="1">
    <source>
        <dbReference type="ARBA" id="ARBA00004651"/>
    </source>
</evidence>
<dbReference type="PANTHER" id="PTHR24223">
    <property type="entry name" value="ATP-BINDING CASSETTE SUB-FAMILY C"/>
    <property type="match status" value="1"/>
</dbReference>
<feature type="transmembrane region" description="Helical" evidence="12">
    <location>
        <begin position="114"/>
        <end position="145"/>
    </location>
</feature>
<evidence type="ECO:0000313" key="16">
    <source>
        <dbReference type="EMBL" id="CAF1149341.1"/>
    </source>
</evidence>
<feature type="transmembrane region" description="Helical" evidence="12">
    <location>
        <begin position="30"/>
        <end position="48"/>
    </location>
</feature>
<dbReference type="InterPro" id="IPR036640">
    <property type="entry name" value="ABC1_TM_sf"/>
</dbReference>
<dbReference type="Pfam" id="PF00179">
    <property type="entry name" value="UQ_con"/>
    <property type="match status" value="1"/>
</dbReference>
<name>A0A814SMG7_9BILA</name>
<dbReference type="InterPro" id="IPR050173">
    <property type="entry name" value="ABC_transporter_C-like"/>
</dbReference>
<accession>A0A814SMG7</accession>
<dbReference type="FunFam" id="3.40.50.300:FF:002145">
    <property type="entry name" value="ABC transporter (MsbA subfamily)"/>
    <property type="match status" value="1"/>
</dbReference>
<keyword evidence="9 12" id="KW-0472">Membrane</keyword>
<dbReference type="SUPFAM" id="SSF52540">
    <property type="entry name" value="P-loop containing nucleoside triphosphate hydrolases"/>
    <property type="match status" value="1"/>
</dbReference>
<dbReference type="Gene3D" id="3.10.110.10">
    <property type="entry name" value="Ubiquitin Conjugating Enzyme"/>
    <property type="match status" value="1"/>
</dbReference>
<dbReference type="GO" id="GO:0005886">
    <property type="term" value="C:plasma membrane"/>
    <property type="evidence" value="ECO:0007669"/>
    <property type="project" value="UniProtKB-SubCell"/>
</dbReference>
<dbReference type="GO" id="GO:0016887">
    <property type="term" value="F:ATP hydrolysis activity"/>
    <property type="evidence" value="ECO:0007669"/>
    <property type="project" value="InterPro"/>
</dbReference>
<dbReference type="Pfam" id="PF00664">
    <property type="entry name" value="ABC_membrane"/>
    <property type="match status" value="1"/>
</dbReference>
<dbReference type="PROSITE" id="PS50893">
    <property type="entry name" value="ABC_TRANSPORTER_2"/>
    <property type="match status" value="1"/>
</dbReference>
<evidence type="ECO:0000259" key="13">
    <source>
        <dbReference type="PROSITE" id="PS50127"/>
    </source>
</evidence>
<comment type="similarity">
    <text evidence="2">Belongs to the ABC transporter superfamily. ABCC family. Conjugate transporter (TC 3.A.1.208) subfamily.</text>
</comment>
<reference evidence="16" key="1">
    <citation type="submission" date="2021-02" db="EMBL/GenBank/DDBJ databases">
        <authorList>
            <person name="Nowell W R."/>
        </authorList>
    </citation>
    <scope>NUCLEOTIDE SEQUENCE</scope>
</reference>
<dbReference type="PROSITE" id="PS50127">
    <property type="entry name" value="UBC_2"/>
    <property type="match status" value="1"/>
</dbReference>
<feature type="transmembrane region" description="Helical" evidence="12">
    <location>
        <begin position="245"/>
        <end position="264"/>
    </location>
</feature>